<reference evidence="1 2" key="1">
    <citation type="journal article" date="2019" name="Sci. Data">
        <title>Hybrid genome assembly and annotation of Danionella translucida.</title>
        <authorList>
            <person name="Kadobianskyi M."/>
            <person name="Schulze L."/>
            <person name="Schuelke M."/>
            <person name="Judkewitz B."/>
        </authorList>
    </citation>
    <scope>NUCLEOTIDE SEQUENCE [LARGE SCALE GENOMIC DNA]</scope>
    <source>
        <strain evidence="1 2">Bolton</strain>
    </source>
</reference>
<evidence type="ECO:0000313" key="1">
    <source>
        <dbReference type="EMBL" id="TRY71340.1"/>
    </source>
</evidence>
<gene>
    <name evidence="1" type="ORF">DNTS_016580</name>
</gene>
<keyword evidence="2" id="KW-1185">Reference proteome</keyword>
<evidence type="ECO:0000313" key="2">
    <source>
        <dbReference type="Proteomes" id="UP000316079"/>
    </source>
</evidence>
<proteinExistence type="predicted"/>
<name>A0A553P0Z1_9TELE</name>
<dbReference type="AlphaFoldDB" id="A0A553P0Z1"/>
<dbReference type="Proteomes" id="UP000316079">
    <property type="component" value="Unassembled WGS sequence"/>
</dbReference>
<protein>
    <submittedName>
        <fullName evidence="1">Uncharacterized protein</fullName>
    </submittedName>
</protein>
<sequence>MDDFILALVSWIVDEASRYNRFELTVVGVPAVVPPAAIRIHYKEAEEPQCSCRELYLSAHDPSTSSYTVDFHIYTEESE</sequence>
<accession>A0A553P0Z1</accession>
<dbReference type="EMBL" id="SRMA01026759">
    <property type="protein sequence ID" value="TRY71340.1"/>
    <property type="molecule type" value="Genomic_DNA"/>
</dbReference>
<comment type="caution">
    <text evidence="1">The sequence shown here is derived from an EMBL/GenBank/DDBJ whole genome shotgun (WGS) entry which is preliminary data.</text>
</comment>
<organism evidence="1 2">
    <name type="scientific">Danionella cerebrum</name>
    <dbReference type="NCBI Taxonomy" id="2873325"/>
    <lineage>
        <taxon>Eukaryota</taxon>
        <taxon>Metazoa</taxon>
        <taxon>Chordata</taxon>
        <taxon>Craniata</taxon>
        <taxon>Vertebrata</taxon>
        <taxon>Euteleostomi</taxon>
        <taxon>Actinopterygii</taxon>
        <taxon>Neopterygii</taxon>
        <taxon>Teleostei</taxon>
        <taxon>Ostariophysi</taxon>
        <taxon>Cypriniformes</taxon>
        <taxon>Danionidae</taxon>
        <taxon>Danioninae</taxon>
        <taxon>Danionella</taxon>
    </lineage>
</organism>